<gene>
    <name evidence="1" type="ORF">CCMSSC00406_0003841</name>
</gene>
<reference evidence="1 2" key="1">
    <citation type="journal article" date="2021" name="Appl. Environ. Microbiol.">
        <title>Genetic linkage and physical mapping for an oyster mushroom Pleurotus cornucopiae and QTL analysis for the trait cap color.</title>
        <authorList>
            <person name="Zhang Y."/>
            <person name="Gao W."/>
            <person name="Sonnenberg A."/>
            <person name="Chen Q."/>
            <person name="Zhang J."/>
            <person name="Huang C."/>
        </authorList>
    </citation>
    <scope>NUCLEOTIDE SEQUENCE [LARGE SCALE GENOMIC DNA]</scope>
    <source>
        <strain evidence="1">CCMSSC00406</strain>
    </source>
</reference>
<sequence>MPPKSDSALRKPNASSTNTNSKSVVKVGPKNVSTKYQGIKNDKGERPTTSRALTLRHGKYGSFGTGEMMHLGKMTGREKLDLLAEDLTDKAKKAVAAPFSLEKCLEIAESQCNAYLDDIRSLHNPELFYSLMHAEITARSPPSSVSPKPSTASLVISRIHNSYLLASAWRLILYSLIDLGEMGLADATSSGVKVLLKSDARIRERFLVLYDLVQVLVGITQKQFATIAAVTPPYVHYFKHKKEKEGSTDPDDDLIVFDWAGLKIKDACKSFIDSIVIELCFPEGPYPTGVLFQLLHDAVEEAPHHAKRFPQALWDSVGDLAISVELLDLMEAPLLSPEASAWRNSRRSAPAAYDEFLDAQRYSLEATKETANWRDLVSPLEKTKMPHILESMWKTINANYMSVSGKPLNALWQLDDALIPNPQWHAIFIPSSALPDDEDDDNDMPALSKRSKKKPLRLTNGEDDGSGYESMPLLLSVSDDETSSDDGSSPSFSDVPFSDYDESDEGEYDTDAEDELREQLKEAMNQAHQYDFYESLREDERPPVVEDAEEKERKEKNSFLKLLGSLRGRMFSSSPKLKVPVGKGPSAAHGTTVEDAESAGDAASTAPKKKKKKPKKKKKKSAAATGVGDGDGGDDSGADDEEEDEVKGVVEKAKVPASVLSPVGRSAVPAPISPPTSPSKKKKRRSSSTSIPLSPTSPTSPTSMHSQAAASTASLASSITPTVYGSTTSLPLPQVEKAQSSHSYLKDALEKAKTKTKTRAGAGDGGLAPIDEKEGKKGLFARWRLGKDKGKDGDGVLAKEKEKEKEEKEKEANPFVKLSKRAKENVRVLFKTESPKGTLRWEQFLKIMAELDFEINPSTAGSSVRFTPPNARDKSITFHKRKSCVFPIFSHSRIPCIPCVASTLILIIHLHLLPSSTYPPPDHTAHPDSTLQPHHISAFGARLRDHYGWSREKLEKSFYAQADEAGRKGV</sequence>
<keyword evidence="2" id="KW-1185">Reference proteome</keyword>
<organism evidence="1 2">
    <name type="scientific">Pleurotus cornucopiae</name>
    <name type="common">Cornucopia mushroom</name>
    <dbReference type="NCBI Taxonomy" id="5321"/>
    <lineage>
        <taxon>Eukaryota</taxon>
        <taxon>Fungi</taxon>
        <taxon>Dikarya</taxon>
        <taxon>Basidiomycota</taxon>
        <taxon>Agaricomycotina</taxon>
        <taxon>Agaricomycetes</taxon>
        <taxon>Agaricomycetidae</taxon>
        <taxon>Agaricales</taxon>
        <taxon>Pleurotineae</taxon>
        <taxon>Pleurotaceae</taxon>
        <taxon>Pleurotus</taxon>
    </lineage>
</organism>
<accession>A0ACB7IRA0</accession>
<dbReference type="EMBL" id="WQMT02000007">
    <property type="protein sequence ID" value="KAG9220742.1"/>
    <property type="molecule type" value="Genomic_DNA"/>
</dbReference>
<proteinExistence type="predicted"/>
<evidence type="ECO:0000313" key="2">
    <source>
        <dbReference type="Proteomes" id="UP000824881"/>
    </source>
</evidence>
<dbReference type="Proteomes" id="UP000824881">
    <property type="component" value="Unassembled WGS sequence"/>
</dbReference>
<protein>
    <submittedName>
        <fullName evidence="1">Uncharacterized protein</fullName>
    </submittedName>
</protein>
<name>A0ACB7IRA0_PLECO</name>
<comment type="caution">
    <text evidence="1">The sequence shown here is derived from an EMBL/GenBank/DDBJ whole genome shotgun (WGS) entry which is preliminary data.</text>
</comment>
<evidence type="ECO:0000313" key="1">
    <source>
        <dbReference type="EMBL" id="KAG9220742.1"/>
    </source>
</evidence>